<feature type="transmembrane region" description="Helical" evidence="6">
    <location>
        <begin position="38"/>
        <end position="57"/>
    </location>
</feature>
<dbReference type="OrthoDB" id="2417308at2759"/>
<keyword evidence="5 6" id="KW-0472">Membrane</keyword>
<organism evidence="7 8">
    <name type="scientific">Gnomoniopsis smithogilvyi</name>
    <dbReference type="NCBI Taxonomy" id="1191159"/>
    <lineage>
        <taxon>Eukaryota</taxon>
        <taxon>Fungi</taxon>
        <taxon>Dikarya</taxon>
        <taxon>Ascomycota</taxon>
        <taxon>Pezizomycotina</taxon>
        <taxon>Sordariomycetes</taxon>
        <taxon>Sordariomycetidae</taxon>
        <taxon>Diaporthales</taxon>
        <taxon>Gnomoniaceae</taxon>
        <taxon>Gnomoniopsis</taxon>
    </lineage>
</organism>
<sequence>MDIPEPMPQSVIERADQETVDEYDLAALGHGQALSRKFDLWSILALAFCVLGTWSTFAQDLASGLTNGGPIAILWGLCLVTICNVCVAVSLGELCSSMPTALGQAYWVLRLWDTPTGRFGSYLCAWINTFGWWALTASQAAFMTSFLLGMKTMFDPDWTAGGEGWVQFLVYLGVVALFTGFNLIACRKDQVLPVFNNFVGIWFGGLFVIFSLALLIAVGTKPDLEFQSGKFVFGTWINQTGWSDGVTWFTGLIQAAYGLTAFDSVIHMVEEIPAPRRNAPRAIWLSVVIGAISGFLFMVVCLFCIQDLDTVIDADLPFMQLVQDAIGLQGGAVLLALFTFNGLGQGISIFTTGSRLTWGFSRDVLEAILSTATIALTVSYGMPILALMVAGREKLPPGGFRLGRLGPLFNWISVIYCAITTVFFFFPGAPNPAPADMNYAIAVFAIVLVVSISFWFVKGRRAYMQTEESAARVAAARNREILIHEGRPITEISHDETEDSAKSDYKKT</sequence>
<keyword evidence="3 6" id="KW-0812">Transmembrane</keyword>
<dbReference type="Gene3D" id="1.20.1740.10">
    <property type="entry name" value="Amino acid/polyamine transporter I"/>
    <property type="match status" value="1"/>
</dbReference>
<keyword evidence="2" id="KW-0813">Transport</keyword>
<dbReference type="InterPro" id="IPR002293">
    <property type="entry name" value="AA/rel_permease1"/>
</dbReference>
<dbReference type="GO" id="GO:0006865">
    <property type="term" value="P:amino acid transport"/>
    <property type="evidence" value="ECO:0007669"/>
    <property type="project" value="InterPro"/>
</dbReference>
<dbReference type="GO" id="GO:0022857">
    <property type="term" value="F:transmembrane transporter activity"/>
    <property type="evidence" value="ECO:0007669"/>
    <property type="project" value="InterPro"/>
</dbReference>
<feature type="transmembrane region" description="Helical" evidence="6">
    <location>
        <begin position="439"/>
        <end position="457"/>
    </location>
</feature>
<dbReference type="PIRSF" id="PIRSF006060">
    <property type="entry name" value="AA_transporter"/>
    <property type="match status" value="1"/>
</dbReference>
<evidence type="ECO:0000256" key="1">
    <source>
        <dbReference type="ARBA" id="ARBA00004141"/>
    </source>
</evidence>
<feature type="transmembrane region" description="Helical" evidence="6">
    <location>
        <begin position="168"/>
        <end position="186"/>
    </location>
</feature>
<feature type="transmembrane region" description="Helical" evidence="6">
    <location>
        <begin position="408"/>
        <end position="427"/>
    </location>
</feature>
<dbReference type="Pfam" id="PF13520">
    <property type="entry name" value="AA_permease_2"/>
    <property type="match status" value="1"/>
</dbReference>
<comment type="caution">
    <text evidence="7">The sequence shown here is derived from an EMBL/GenBank/DDBJ whole genome shotgun (WGS) entry which is preliminary data.</text>
</comment>
<evidence type="ECO:0000256" key="5">
    <source>
        <dbReference type="ARBA" id="ARBA00023136"/>
    </source>
</evidence>
<comment type="subcellular location">
    <subcellularLocation>
        <location evidence="1">Membrane</location>
        <topology evidence="1">Multi-pass membrane protein</topology>
    </subcellularLocation>
</comment>
<dbReference type="Proteomes" id="UP001140453">
    <property type="component" value="Unassembled WGS sequence"/>
</dbReference>
<feature type="transmembrane region" description="Helical" evidence="6">
    <location>
        <begin position="69"/>
        <end position="91"/>
    </location>
</feature>
<feature type="transmembrane region" description="Helical" evidence="6">
    <location>
        <begin position="326"/>
        <end position="347"/>
    </location>
</feature>
<reference evidence="7" key="1">
    <citation type="submission" date="2022-10" db="EMBL/GenBank/DDBJ databases">
        <title>Tapping the CABI collections for fungal endophytes: first genome assemblies for Collariella, Neodidymelliopsis, Ascochyta clinopodiicola, Didymella pomorum, Didymosphaeria variabile, Neocosmospora piperis and Neocucurbitaria cava.</title>
        <authorList>
            <person name="Hill R."/>
        </authorList>
    </citation>
    <scope>NUCLEOTIDE SEQUENCE</scope>
    <source>
        <strain evidence="7">IMI 355082</strain>
    </source>
</reference>
<dbReference type="GO" id="GO:0016020">
    <property type="term" value="C:membrane"/>
    <property type="evidence" value="ECO:0007669"/>
    <property type="project" value="UniProtKB-SubCell"/>
</dbReference>
<evidence type="ECO:0000256" key="6">
    <source>
        <dbReference type="SAM" id="Phobius"/>
    </source>
</evidence>
<evidence type="ECO:0000313" key="8">
    <source>
        <dbReference type="Proteomes" id="UP001140453"/>
    </source>
</evidence>
<name>A0A9W8YLP5_9PEZI</name>
<dbReference type="PROSITE" id="PS00218">
    <property type="entry name" value="AMINO_ACID_PERMEASE_1"/>
    <property type="match status" value="1"/>
</dbReference>
<keyword evidence="8" id="KW-1185">Reference proteome</keyword>
<proteinExistence type="predicted"/>
<feature type="transmembrane region" description="Helical" evidence="6">
    <location>
        <begin position="119"/>
        <end position="148"/>
    </location>
</feature>
<evidence type="ECO:0000256" key="2">
    <source>
        <dbReference type="ARBA" id="ARBA00022448"/>
    </source>
</evidence>
<feature type="transmembrane region" description="Helical" evidence="6">
    <location>
        <begin position="283"/>
        <end position="305"/>
    </location>
</feature>
<dbReference type="EMBL" id="JAPEVB010000005">
    <property type="protein sequence ID" value="KAJ4387830.1"/>
    <property type="molecule type" value="Genomic_DNA"/>
</dbReference>
<accession>A0A9W8YLP5</accession>
<gene>
    <name evidence="7" type="ORF">N0V93_008433</name>
</gene>
<evidence type="ECO:0000313" key="7">
    <source>
        <dbReference type="EMBL" id="KAJ4387830.1"/>
    </source>
</evidence>
<evidence type="ECO:0008006" key="9">
    <source>
        <dbReference type="Google" id="ProtNLM"/>
    </source>
</evidence>
<dbReference type="InterPro" id="IPR004840">
    <property type="entry name" value="Amino_acid_permease_CS"/>
</dbReference>
<protein>
    <recommendedName>
        <fullName evidence="9">Amino acid permease</fullName>
    </recommendedName>
</protein>
<evidence type="ECO:0000256" key="4">
    <source>
        <dbReference type="ARBA" id="ARBA00022989"/>
    </source>
</evidence>
<feature type="transmembrane region" description="Helical" evidence="6">
    <location>
        <begin position="367"/>
        <end position="387"/>
    </location>
</feature>
<dbReference type="PANTHER" id="PTHR45649">
    <property type="entry name" value="AMINO-ACID PERMEASE BAT1"/>
    <property type="match status" value="1"/>
</dbReference>
<evidence type="ECO:0000256" key="3">
    <source>
        <dbReference type="ARBA" id="ARBA00022692"/>
    </source>
</evidence>
<keyword evidence="4 6" id="KW-1133">Transmembrane helix</keyword>
<feature type="transmembrane region" description="Helical" evidence="6">
    <location>
        <begin position="198"/>
        <end position="218"/>
    </location>
</feature>
<dbReference type="AlphaFoldDB" id="A0A9W8YLP5"/>
<dbReference type="PANTHER" id="PTHR45649:SF22">
    <property type="entry name" value="TRANSPORTER, PUTATIVE (EUROFUNG)-RELATED"/>
    <property type="match status" value="1"/>
</dbReference>